<dbReference type="GO" id="GO:0006406">
    <property type="term" value="P:mRNA export from nucleus"/>
    <property type="evidence" value="ECO:0007669"/>
    <property type="project" value="TreeGrafter"/>
</dbReference>
<dbReference type="InterPro" id="IPR012677">
    <property type="entry name" value="Nucleotide-bd_a/b_plait_sf"/>
</dbReference>
<dbReference type="PANTHER" id="PTHR19965">
    <property type="entry name" value="RNA AND EXPORT FACTOR BINDING PROTEIN"/>
    <property type="match status" value="1"/>
</dbReference>
<dbReference type="InterPro" id="IPR035979">
    <property type="entry name" value="RBD_domain_sf"/>
</dbReference>
<dbReference type="SMART" id="SM00360">
    <property type="entry name" value="RRM"/>
    <property type="match status" value="1"/>
</dbReference>
<dbReference type="Pfam" id="PF00076">
    <property type="entry name" value="RRM_1"/>
    <property type="match status" value="1"/>
</dbReference>
<feature type="compositionally biased region" description="Low complexity" evidence="3">
    <location>
        <begin position="33"/>
        <end position="43"/>
    </location>
</feature>
<reference evidence="5 6" key="1">
    <citation type="submission" date="2016-04" db="EMBL/GenBank/DDBJ databases">
        <title>The genome of Intoshia linei affirms orthonectids as highly simplified spiralians.</title>
        <authorList>
            <person name="Mikhailov K.V."/>
            <person name="Slusarev G.S."/>
            <person name="Nikitin M.A."/>
            <person name="Logacheva M.D."/>
            <person name="Penin A."/>
            <person name="Aleoshin V."/>
            <person name="Panchin Y.V."/>
        </authorList>
    </citation>
    <scope>NUCLEOTIDE SEQUENCE [LARGE SCALE GENOMIC DNA]</scope>
    <source>
        <strain evidence="5">Intl2013</strain>
        <tissue evidence="5">Whole animal</tissue>
    </source>
</reference>
<evidence type="ECO:0000256" key="3">
    <source>
        <dbReference type="SAM" id="MobiDB-lite"/>
    </source>
</evidence>
<evidence type="ECO:0000256" key="2">
    <source>
        <dbReference type="PROSITE-ProRule" id="PRU00176"/>
    </source>
</evidence>
<evidence type="ECO:0000313" key="6">
    <source>
        <dbReference type="Proteomes" id="UP000078046"/>
    </source>
</evidence>
<dbReference type="PROSITE" id="PS50102">
    <property type="entry name" value="RRM"/>
    <property type="match status" value="1"/>
</dbReference>
<dbReference type="GO" id="GO:0005634">
    <property type="term" value="C:nucleus"/>
    <property type="evidence" value="ECO:0007669"/>
    <property type="project" value="TreeGrafter"/>
</dbReference>
<evidence type="ECO:0000313" key="5">
    <source>
        <dbReference type="EMBL" id="OAF70019.1"/>
    </source>
</evidence>
<comment type="caution">
    <text evidence="5">The sequence shown here is derived from an EMBL/GenBank/DDBJ whole genome shotgun (WGS) entry which is preliminary data.</text>
</comment>
<dbReference type="AlphaFoldDB" id="A0A177B6U8"/>
<dbReference type="Gene3D" id="3.30.70.330">
    <property type="match status" value="1"/>
</dbReference>
<dbReference type="SUPFAM" id="SSF54928">
    <property type="entry name" value="RNA-binding domain, RBD"/>
    <property type="match status" value="1"/>
</dbReference>
<evidence type="ECO:0000259" key="4">
    <source>
        <dbReference type="PROSITE" id="PS50102"/>
    </source>
</evidence>
<keyword evidence="6" id="KW-1185">Reference proteome</keyword>
<dbReference type="InterPro" id="IPR000504">
    <property type="entry name" value="RRM_dom"/>
</dbReference>
<feature type="region of interest" description="Disordered" evidence="3">
    <location>
        <begin position="22"/>
        <end position="43"/>
    </location>
</feature>
<dbReference type="GO" id="GO:0003729">
    <property type="term" value="F:mRNA binding"/>
    <property type="evidence" value="ECO:0007669"/>
    <property type="project" value="TreeGrafter"/>
</dbReference>
<gene>
    <name evidence="5" type="ORF">A3Q56_02227</name>
</gene>
<feature type="domain" description="RRM" evidence="4">
    <location>
        <begin position="51"/>
        <end position="128"/>
    </location>
</feature>
<dbReference type="PANTHER" id="PTHR19965:SF35">
    <property type="entry name" value="RNA ANNEALING PROTEIN YRA1"/>
    <property type="match status" value="1"/>
</dbReference>
<dbReference type="OrthoDB" id="1049195at2759"/>
<dbReference type="EMBL" id="LWCA01000198">
    <property type="protein sequence ID" value="OAF70019.1"/>
    <property type="molecule type" value="Genomic_DNA"/>
</dbReference>
<protein>
    <recommendedName>
        <fullName evidence="4">RRM domain-containing protein</fullName>
    </recommendedName>
</protein>
<dbReference type="InterPro" id="IPR051229">
    <property type="entry name" value="ALYREF_mRNA_export"/>
</dbReference>
<organism evidence="5 6">
    <name type="scientific">Intoshia linei</name>
    <dbReference type="NCBI Taxonomy" id="1819745"/>
    <lineage>
        <taxon>Eukaryota</taxon>
        <taxon>Metazoa</taxon>
        <taxon>Spiralia</taxon>
        <taxon>Lophotrochozoa</taxon>
        <taxon>Mesozoa</taxon>
        <taxon>Orthonectida</taxon>
        <taxon>Rhopaluridae</taxon>
        <taxon>Intoshia</taxon>
    </lineage>
</organism>
<evidence type="ECO:0000256" key="1">
    <source>
        <dbReference type="ARBA" id="ARBA00022884"/>
    </source>
</evidence>
<accession>A0A177B6U8</accession>
<keyword evidence="1 2" id="KW-0694">RNA-binding</keyword>
<name>A0A177B6U8_9BILA</name>
<proteinExistence type="predicted"/>
<dbReference type="Proteomes" id="UP000078046">
    <property type="component" value="Unassembled WGS sequence"/>
</dbReference>
<sequence>MDVSLNTYTNNKKLIKEGIRQHNRNSNRPFTRKSSNNFNKKANTNMNCKSGRIIIKNLHHKITKKNIKDVFVGFGKMQSYGVNYDSFKRSLCTGWVHYVKMTDAMNAKKKYNNIALDEQKMNITVMDVTVLTTKNNNGVKKQKSSTGSIRKSFKKISTLEQLDKDMDEYNAQY</sequence>